<dbReference type="InterPro" id="IPR000719">
    <property type="entry name" value="Prot_kinase_dom"/>
</dbReference>
<feature type="domain" description="Protein kinase" evidence="2">
    <location>
        <begin position="1"/>
        <end position="143"/>
    </location>
</feature>
<dbReference type="AlphaFoldDB" id="L8FU39"/>
<dbReference type="GO" id="GO:0004672">
    <property type="term" value="F:protein kinase activity"/>
    <property type="evidence" value="ECO:0007669"/>
    <property type="project" value="InterPro"/>
</dbReference>
<evidence type="ECO:0000259" key="2">
    <source>
        <dbReference type="PROSITE" id="PS50011"/>
    </source>
</evidence>
<feature type="region of interest" description="Disordered" evidence="1">
    <location>
        <begin position="124"/>
        <end position="143"/>
    </location>
</feature>
<dbReference type="SUPFAM" id="SSF56112">
    <property type="entry name" value="Protein kinase-like (PK-like)"/>
    <property type="match status" value="1"/>
</dbReference>
<protein>
    <recommendedName>
        <fullName evidence="2">Protein kinase domain-containing protein</fullName>
    </recommendedName>
</protein>
<organism evidence="3 4">
    <name type="scientific">Pseudogymnoascus destructans (strain ATCC MYA-4855 / 20631-21)</name>
    <name type="common">Bat white-nose syndrome fungus</name>
    <name type="synonym">Geomyces destructans</name>
    <dbReference type="NCBI Taxonomy" id="658429"/>
    <lineage>
        <taxon>Eukaryota</taxon>
        <taxon>Fungi</taxon>
        <taxon>Dikarya</taxon>
        <taxon>Ascomycota</taxon>
        <taxon>Pezizomycotina</taxon>
        <taxon>Leotiomycetes</taxon>
        <taxon>Thelebolales</taxon>
        <taxon>Thelebolaceae</taxon>
        <taxon>Pseudogymnoascus</taxon>
    </lineage>
</organism>
<name>L8FU39_PSED2</name>
<feature type="compositionally biased region" description="Low complexity" evidence="1">
    <location>
        <begin position="132"/>
        <end position="143"/>
    </location>
</feature>
<evidence type="ECO:0000256" key="1">
    <source>
        <dbReference type="SAM" id="MobiDB-lite"/>
    </source>
</evidence>
<evidence type="ECO:0000313" key="4">
    <source>
        <dbReference type="Proteomes" id="UP000011064"/>
    </source>
</evidence>
<dbReference type="PROSITE" id="PS50011">
    <property type="entry name" value="PROTEIN_KINASE_DOM"/>
    <property type="match status" value="1"/>
</dbReference>
<reference evidence="4" key="1">
    <citation type="submission" date="2010-09" db="EMBL/GenBank/DDBJ databases">
        <title>The genome sequence of Geomyces destructans 20631-21.</title>
        <authorList>
            <consortium name="The Broad Institute Genome Sequencing Platform"/>
            <person name="Cuomo C.A."/>
            <person name="Blehert D.S."/>
            <person name="Lorch J.M."/>
            <person name="Young S.K."/>
            <person name="Zeng Q."/>
            <person name="Gargeya S."/>
            <person name="Fitzgerald M."/>
            <person name="Haas B."/>
            <person name="Abouelleil A."/>
            <person name="Alvarado L."/>
            <person name="Arachchi H.M."/>
            <person name="Berlin A."/>
            <person name="Brown A."/>
            <person name="Chapman S.B."/>
            <person name="Chen Z."/>
            <person name="Dunbar C."/>
            <person name="Freedman E."/>
            <person name="Gearin G."/>
            <person name="Gellesch M."/>
            <person name="Goldberg J."/>
            <person name="Griggs A."/>
            <person name="Gujja S."/>
            <person name="Heiman D."/>
            <person name="Howarth C."/>
            <person name="Larson L."/>
            <person name="Lui A."/>
            <person name="MacDonald P.J.P."/>
            <person name="Montmayeur A."/>
            <person name="Murphy C."/>
            <person name="Neiman D."/>
            <person name="Pearson M."/>
            <person name="Priest M."/>
            <person name="Roberts A."/>
            <person name="Saif S."/>
            <person name="Shea T."/>
            <person name="Shenoy N."/>
            <person name="Sisk P."/>
            <person name="Stolte C."/>
            <person name="Sykes S."/>
            <person name="Wortman J."/>
            <person name="Nusbaum C."/>
            <person name="Birren B."/>
        </authorList>
    </citation>
    <scope>NUCLEOTIDE SEQUENCE [LARGE SCALE GENOMIC DNA]</scope>
    <source>
        <strain evidence="4">ATCC MYA-4855 / 20631-21</strain>
    </source>
</reference>
<dbReference type="Gene3D" id="1.10.510.10">
    <property type="entry name" value="Transferase(Phosphotransferase) domain 1"/>
    <property type="match status" value="1"/>
</dbReference>
<dbReference type="InParanoid" id="L8FU39"/>
<dbReference type="STRING" id="658429.L8FU39"/>
<dbReference type="Proteomes" id="UP000011064">
    <property type="component" value="Unassembled WGS sequence"/>
</dbReference>
<dbReference type="InterPro" id="IPR008271">
    <property type="entry name" value="Ser/Thr_kinase_AS"/>
</dbReference>
<dbReference type="EMBL" id="GL573333">
    <property type="protein sequence ID" value="ELR03993.1"/>
    <property type="molecule type" value="Genomic_DNA"/>
</dbReference>
<keyword evidence="4" id="KW-1185">Reference proteome</keyword>
<dbReference type="HOGENOM" id="CLU_1807042_0_0_1"/>
<accession>L8FU39</accession>
<gene>
    <name evidence="3" type="ORF">GMDG_06513</name>
</gene>
<dbReference type="InterPro" id="IPR011009">
    <property type="entry name" value="Kinase-like_dom_sf"/>
</dbReference>
<dbReference type="PROSITE" id="PS00108">
    <property type="entry name" value="PROTEIN_KINASE_ST"/>
    <property type="match status" value="1"/>
</dbReference>
<proteinExistence type="predicted"/>
<evidence type="ECO:0000313" key="3">
    <source>
        <dbReference type="EMBL" id="ELR03993.1"/>
    </source>
</evidence>
<dbReference type="VEuPathDB" id="FungiDB:GMDG_06513"/>
<sequence>MRLPCQNFIVKNMIPGEYEYQQGIQKPLASCPNLRTVFSQKVLSVATRKGMLKSALAGLLHERNIIHTDIKPNNILLDYEKTNETFTVTRVQISHLEDAVILPPGKYLREGLCATSCGVVPSPARAAQGTPSASSPSGSCVSS</sequence>
<dbReference type="GO" id="GO:0005524">
    <property type="term" value="F:ATP binding"/>
    <property type="evidence" value="ECO:0007669"/>
    <property type="project" value="InterPro"/>
</dbReference>